<feature type="compositionally biased region" description="Low complexity" evidence="1">
    <location>
        <begin position="330"/>
        <end position="341"/>
    </location>
</feature>
<dbReference type="OrthoDB" id="10282598at2759"/>
<keyword evidence="3" id="KW-1185">Reference proteome</keyword>
<feature type="region of interest" description="Disordered" evidence="1">
    <location>
        <begin position="243"/>
        <end position="351"/>
    </location>
</feature>
<organism evidence="2 3">
    <name type="scientific">Glarea lozoyensis (strain ATCC 74030 / MF5533)</name>
    <dbReference type="NCBI Taxonomy" id="1104152"/>
    <lineage>
        <taxon>Eukaryota</taxon>
        <taxon>Fungi</taxon>
        <taxon>Dikarya</taxon>
        <taxon>Ascomycota</taxon>
        <taxon>Pezizomycotina</taxon>
        <taxon>Leotiomycetes</taxon>
        <taxon>Helotiales</taxon>
        <taxon>Helotiaceae</taxon>
        <taxon>Glarea</taxon>
    </lineage>
</organism>
<evidence type="ECO:0000313" key="2">
    <source>
        <dbReference type="EMBL" id="EHK96138.1"/>
    </source>
</evidence>
<evidence type="ECO:0000313" key="3">
    <source>
        <dbReference type="Proteomes" id="UP000005446"/>
    </source>
</evidence>
<dbReference type="AlphaFoldDB" id="H0EZB0"/>
<proteinExistence type="predicted"/>
<name>H0EZB0_GLAL7</name>
<accession>H0EZB0</accession>
<dbReference type="EMBL" id="AGUE01000276">
    <property type="protein sequence ID" value="EHK96138.1"/>
    <property type="molecule type" value="Genomic_DNA"/>
</dbReference>
<dbReference type="HOGENOM" id="CLU_790004_0_0_1"/>
<reference evidence="2 3" key="1">
    <citation type="journal article" date="2012" name="Eukaryot. Cell">
        <title>Genome sequence of the fungus Glarea lozoyensis: the first genome sequence of a species from the Helotiaceae family.</title>
        <authorList>
            <person name="Youssar L."/>
            <person name="Gruening B.A."/>
            <person name="Erxleben A."/>
            <person name="Guenther S."/>
            <person name="Huettel W."/>
        </authorList>
    </citation>
    <scope>NUCLEOTIDE SEQUENCE [LARGE SCALE GENOMIC DNA]</scope>
    <source>
        <strain evidence="3">ATCC 74030 / MF5533</strain>
    </source>
</reference>
<comment type="caution">
    <text evidence="2">The sequence shown here is derived from an EMBL/GenBank/DDBJ whole genome shotgun (WGS) entry which is preliminary data.</text>
</comment>
<dbReference type="InParanoid" id="H0EZB0"/>
<evidence type="ECO:0000256" key="1">
    <source>
        <dbReference type="SAM" id="MobiDB-lite"/>
    </source>
</evidence>
<gene>
    <name evidence="2" type="ORF">M7I_8173</name>
</gene>
<dbReference type="Proteomes" id="UP000005446">
    <property type="component" value="Unassembled WGS sequence"/>
</dbReference>
<protein>
    <submittedName>
        <fullName evidence="2">Uncharacterized protein</fullName>
    </submittedName>
</protein>
<sequence>MKTLETSKMEEFLILLAKKAPIRELRNHIQPGIYQIAHGTFRWQCFFRSPRASLEFDVSNEEFSFSWPDSRHARGCFHAHGFSVVGDDWQEDHGNHAAFTIGEAVVEYKTEREVLPELEDEDLVRDPTKTAICTDVKGEDKTPVVETASQMEMASKIDLTPTNILRQKITGDLAQKSSSEYPPGNPFLKQQVDRTIAYHLRSQPNTRSKKVDAIEDAKQSAPPYVSPYAQLETHLNATLVHIKPTRTRLPDDAPRSTISSSKPQYPSLLLKRPKANDGLAEIPKRRLLPRKTQRSVLPSRPRVKLLPATKQQNGTDSHAPEPATKKRQRPSVSAVSPAEPSQKAKKRRTQK</sequence>